<dbReference type="EMBL" id="JACIFP010000001">
    <property type="protein sequence ID" value="MBB4135111.1"/>
    <property type="molecule type" value="Genomic_DNA"/>
</dbReference>
<proteinExistence type="predicted"/>
<feature type="compositionally biased region" description="Pro residues" evidence="1">
    <location>
        <begin position="322"/>
        <end position="332"/>
    </location>
</feature>
<feature type="transmembrane region" description="Helical" evidence="2">
    <location>
        <begin position="48"/>
        <end position="70"/>
    </location>
</feature>
<feature type="region of interest" description="Disordered" evidence="1">
    <location>
        <begin position="245"/>
        <end position="332"/>
    </location>
</feature>
<feature type="transmembrane region" description="Helical" evidence="2">
    <location>
        <begin position="210"/>
        <end position="235"/>
    </location>
</feature>
<evidence type="ECO:0000313" key="4">
    <source>
        <dbReference type="Proteomes" id="UP000551501"/>
    </source>
</evidence>
<feature type="compositionally biased region" description="Pro residues" evidence="1">
    <location>
        <begin position="1"/>
        <end position="22"/>
    </location>
</feature>
<keyword evidence="2" id="KW-0472">Membrane</keyword>
<evidence type="ECO:0000313" key="3">
    <source>
        <dbReference type="EMBL" id="MBB4135111.1"/>
    </source>
</evidence>
<dbReference type="RefSeq" id="WP_246372564.1">
    <property type="nucleotide sequence ID" value="NZ_BAABHL010000076.1"/>
</dbReference>
<reference evidence="3 4" key="1">
    <citation type="submission" date="2020-08" db="EMBL/GenBank/DDBJ databases">
        <title>Sequencing the genomes of 1000 actinobacteria strains.</title>
        <authorList>
            <person name="Klenk H.-P."/>
        </authorList>
    </citation>
    <scope>NUCLEOTIDE SEQUENCE [LARGE SCALE GENOMIC DNA]</scope>
    <source>
        <strain evidence="3 4">DSM 45298</strain>
    </source>
</reference>
<feature type="transmembrane region" description="Helical" evidence="2">
    <location>
        <begin position="164"/>
        <end position="184"/>
    </location>
</feature>
<keyword evidence="4" id="KW-1185">Reference proteome</keyword>
<comment type="caution">
    <text evidence="3">The sequence shown here is derived from an EMBL/GenBank/DDBJ whole genome shotgun (WGS) entry which is preliminary data.</text>
</comment>
<sequence>MTYGPPPNQPPFPQNPGQPLPPTSGIQGKPSVRQALLAPTGPKNQKSLIVGVVAAVLGVLLIVFSFLTWLNVDVNTSDSIAGVGDMSVDIHMTVTGMGSDSVDFDLDLPAGMPSDFNDQFQKGFDQGRSEGGDPGMPGIWMIVFGVLAVAGGVLIAVRRFPGIGAVLAAVAGFAATIAAIVFVADPLGAFGDGDVADVDSGTSADVSAGYGLWLTLVVSLVCLLAGAAAVALTLFPEKFGKPSGPAAPGFGAPGPMPQQFGGQPQYGQQASEWPQGGYPPATPQQPQYGQPQQPPQYGQQPPQYGQPQQYGQQQPQYGQQPPQNPYGPPPQG</sequence>
<accession>A0A840EU58</accession>
<feature type="transmembrane region" description="Helical" evidence="2">
    <location>
        <begin position="138"/>
        <end position="157"/>
    </location>
</feature>
<evidence type="ECO:0000256" key="2">
    <source>
        <dbReference type="SAM" id="Phobius"/>
    </source>
</evidence>
<gene>
    <name evidence="3" type="ORF">BKA16_001663</name>
</gene>
<feature type="region of interest" description="Disordered" evidence="1">
    <location>
        <begin position="1"/>
        <end position="29"/>
    </location>
</feature>
<keyword evidence="2" id="KW-0812">Transmembrane</keyword>
<dbReference type="Proteomes" id="UP000551501">
    <property type="component" value="Unassembled WGS sequence"/>
</dbReference>
<evidence type="ECO:0000256" key="1">
    <source>
        <dbReference type="SAM" id="MobiDB-lite"/>
    </source>
</evidence>
<feature type="compositionally biased region" description="Low complexity" evidence="1">
    <location>
        <begin position="257"/>
        <end position="321"/>
    </location>
</feature>
<protein>
    <submittedName>
        <fullName evidence="3">Uncharacterized protein</fullName>
    </submittedName>
</protein>
<name>A0A840EU58_9ACTN</name>
<organism evidence="3 4">
    <name type="scientific">Gordonia humi</name>
    <dbReference type="NCBI Taxonomy" id="686429"/>
    <lineage>
        <taxon>Bacteria</taxon>
        <taxon>Bacillati</taxon>
        <taxon>Actinomycetota</taxon>
        <taxon>Actinomycetes</taxon>
        <taxon>Mycobacteriales</taxon>
        <taxon>Gordoniaceae</taxon>
        <taxon>Gordonia</taxon>
    </lineage>
</organism>
<dbReference type="AlphaFoldDB" id="A0A840EU58"/>
<keyword evidence="2" id="KW-1133">Transmembrane helix</keyword>